<keyword evidence="2" id="KW-1185">Reference proteome</keyword>
<reference evidence="1 2" key="1">
    <citation type="submission" date="2019-06" db="EMBL/GenBank/DDBJ databases">
        <title>WGS assembly of Gossypium darwinii.</title>
        <authorList>
            <person name="Chen Z.J."/>
            <person name="Sreedasyam A."/>
            <person name="Ando A."/>
            <person name="Song Q."/>
            <person name="De L."/>
            <person name="Hulse-Kemp A."/>
            <person name="Ding M."/>
            <person name="Ye W."/>
            <person name="Kirkbride R."/>
            <person name="Jenkins J."/>
            <person name="Plott C."/>
            <person name="Lovell J."/>
            <person name="Lin Y.-M."/>
            <person name="Vaughn R."/>
            <person name="Liu B."/>
            <person name="Li W."/>
            <person name="Simpson S."/>
            <person name="Scheffler B."/>
            <person name="Saski C."/>
            <person name="Grover C."/>
            <person name="Hu G."/>
            <person name="Conover J."/>
            <person name="Carlson J."/>
            <person name="Shu S."/>
            <person name="Boston L."/>
            <person name="Williams M."/>
            <person name="Peterson D."/>
            <person name="Mcgee K."/>
            <person name="Jones D."/>
            <person name="Wendel J."/>
            <person name="Stelly D."/>
            <person name="Grimwood J."/>
            <person name="Schmutz J."/>
        </authorList>
    </citation>
    <scope>NUCLEOTIDE SEQUENCE [LARGE SCALE GENOMIC DNA]</scope>
    <source>
        <strain evidence="1">1808015.09</strain>
    </source>
</reference>
<protein>
    <submittedName>
        <fullName evidence="1">Uncharacterized protein</fullName>
    </submittedName>
</protein>
<gene>
    <name evidence="1" type="ORF">ES288_D11G336900v1</name>
</gene>
<evidence type="ECO:0000313" key="1">
    <source>
        <dbReference type="EMBL" id="TYG47418.1"/>
    </source>
</evidence>
<dbReference type="EMBL" id="CM017711">
    <property type="protein sequence ID" value="TYG47418.1"/>
    <property type="molecule type" value="Genomic_DNA"/>
</dbReference>
<name>A0A5D2ASS5_GOSDA</name>
<evidence type="ECO:0000313" key="2">
    <source>
        <dbReference type="Proteomes" id="UP000323506"/>
    </source>
</evidence>
<dbReference type="Proteomes" id="UP000323506">
    <property type="component" value="Chromosome D11"/>
</dbReference>
<dbReference type="AlphaFoldDB" id="A0A5D2ASS5"/>
<proteinExistence type="predicted"/>
<organism evidence="1 2">
    <name type="scientific">Gossypium darwinii</name>
    <name type="common">Darwin's cotton</name>
    <name type="synonym">Gossypium barbadense var. darwinii</name>
    <dbReference type="NCBI Taxonomy" id="34276"/>
    <lineage>
        <taxon>Eukaryota</taxon>
        <taxon>Viridiplantae</taxon>
        <taxon>Streptophyta</taxon>
        <taxon>Embryophyta</taxon>
        <taxon>Tracheophyta</taxon>
        <taxon>Spermatophyta</taxon>
        <taxon>Magnoliopsida</taxon>
        <taxon>eudicotyledons</taxon>
        <taxon>Gunneridae</taxon>
        <taxon>Pentapetalae</taxon>
        <taxon>rosids</taxon>
        <taxon>malvids</taxon>
        <taxon>Malvales</taxon>
        <taxon>Malvaceae</taxon>
        <taxon>Malvoideae</taxon>
        <taxon>Gossypium</taxon>
    </lineage>
</organism>
<sequence length="77" mass="8466">MVSPENTNYWSSFDYATLINDIPAPNGPYSGFSWPTRPINASSNVFSTQLECSSCHWFYGVVISVVVINDHSCSLGS</sequence>
<accession>A0A5D2ASS5</accession>